<dbReference type="InterPro" id="IPR003754">
    <property type="entry name" value="4pyrrol_synth_uPrphyn_synth"/>
</dbReference>
<comment type="caution">
    <text evidence="2">The sequence shown here is derived from an EMBL/GenBank/DDBJ whole genome shotgun (WGS) entry which is preliminary data.</text>
</comment>
<accession>A0ABW9Y4Z9</accession>
<gene>
    <name evidence="2" type="ORF">GU920_06990</name>
</gene>
<dbReference type="Pfam" id="PF02602">
    <property type="entry name" value="HEM4"/>
    <property type="match status" value="1"/>
</dbReference>
<dbReference type="EMBL" id="JAAATW010000001">
    <property type="protein sequence ID" value="NBE07274.1"/>
    <property type="molecule type" value="Genomic_DNA"/>
</dbReference>
<evidence type="ECO:0000259" key="1">
    <source>
        <dbReference type="Pfam" id="PF02602"/>
    </source>
</evidence>
<organism evidence="2 3">
    <name type="scientific">Paragemmobacter ruber</name>
    <dbReference type="NCBI Taxonomy" id="1985673"/>
    <lineage>
        <taxon>Bacteria</taxon>
        <taxon>Pseudomonadati</taxon>
        <taxon>Pseudomonadota</taxon>
        <taxon>Alphaproteobacteria</taxon>
        <taxon>Rhodobacterales</taxon>
        <taxon>Paracoccaceae</taxon>
        <taxon>Paragemmobacter</taxon>
    </lineage>
</organism>
<evidence type="ECO:0000313" key="3">
    <source>
        <dbReference type="Proteomes" id="UP001517376"/>
    </source>
</evidence>
<dbReference type="Proteomes" id="UP001517376">
    <property type="component" value="Unassembled WGS sequence"/>
</dbReference>
<name>A0ABW9Y4Z9_9RHOB</name>
<dbReference type="SUPFAM" id="SSF69618">
    <property type="entry name" value="HemD-like"/>
    <property type="match status" value="1"/>
</dbReference>
<reference evidence="3" key="1">
    <citation type="submission" date="2020-01" db="EMBL/GenBank/DDBJ databases">
        <title>Sphingomonas sp. strain CSW-10.</title>
        <authorList>
            <person name="Chen W.-M."/>
        </authorList>
    </citation>
    <scope>NUCLEOTIDE SEQUENCE [LARGE SCALE GENOMIC DNA]</scope>
    <source>
        <strain evidence="3">CCP-1</strain>
    </source>
</reference>
<dbReference type="CDD" id="cd06578">
    <property type="entry name" value="HemD"/>
    <property type="match status" value="1"/>
</dbReference>
<sequence>MAPQHHALPILLTRPADQAARFAQDLAARFGNRLRPVISPLMVPRFLAPDWPDAPYAALILTSETGAEAAARLRAAGRALPDRAICVGDRTAQAARAAGFSATSAQGDAEALLAHILGSGESGPFLHLRGRDARGDIAPRLAAQGRPAHAAIVYAQEAQPLTDAARHVLAGQDAVIVPLFSPRTAALLAERGPFAAPLLVAAISPAAAARADALAPTRLVTAGRPDAAAMLDAVESLISDPAS</sequence>
<feature type="domain" description="Tetrapyrrole biosynthesis uroporphyrinogen III synthase" evidence="1">
    <location>
        <begin position="55"/>
        <end position="231"/>
    </location>
</feature>
<dbReference type="InterPro" id="IPR036108">
    <property type="entry name" value="4pyrrol_syn_uPrphyn_synt_sf"/>
</dbReference>
<proteinExistence type="predicted"/>
<keyword evidence="3" id="KW-1185">Reference proteome</keyword>
<dbReference type="Gene3D" id="3.40.50.10090">
    <property type="match status" value="2"/>
</dbReference>
<evidence type="ECO:0000313" key="2">
    <source>
        <dbReference type="EMBL" id="NBE07274.1"/>
    </source>
</evidence>
<protein>
    <submittedName>
        <fullName evidence="2">Uroporphyrinogen-III synthase</fullName>
    </submittedName>
</protein>